<dbReference type="InterPro" id="IPR001646">
    <property type="entry name" value="5peptide_repeat"/>
</dbReference>
<reference evidence="1 2" key="1">
    <citation type="submission" date="2023-04" db="EMBL/GenBank/DDBJ databases">
        <title>Draft genome sequence of Saccharopolyspora sp. TS4A08 isolated from sweet potato rhizospheric soil.</title>
        <authorList>
            <person name="Suksaard P."/>
            <person name="Duangmal K."/>
        </authorList>
    </citation>
    <scope>NUCLEOTIDE SEQUENCE [LARGE SCALE GENOMIC DNA]</scope>
    <source>
        <strain evidence="1 2">TS4A08</strain>
    </source>
</reference>
<dbReference type="RefSeq" id="WP_281458682.1">
    <property type="nucleotide sequence ID" value="NZ_JASAOF010000029.1"/>
</dbReference>
<organism evidence="1 2">
    <name type="scientific">Saccharopolyspora ipomoeae</name>
    <dbReference type="NCBI Taxonomy" id="3042027"/>
    <lineage>
        <taxon>Bacteria</taxon>
        <taxon>Bacillati</taxon>
        <taxon>Actinomycetota</taxon>
        <taxon>Actinomycetes</taxon>
        <taxon>Pseudonocardiales</taxon>
        <taxon>Pseudonocardiaceae</taxon>
        <taxon>Saccharopolyspora</taxon>
    </lineage>
</organism>
<protein>
    <submittedName>
        <fullName evidence="1">Pentapeptide repeat-containing protein</fullName>
    </submittedName>
</protein>
<proteinExistence type="predicted"/>
<keyword evidence="2" id="KW-1185">Reference proteome</keyword>
<accession>A0ABT6PWN5</accession>
<dbReference type="InterPro" id="IPR051082">
    <property type="entry name" value="Pentapeptide-BTB/POZ_domain"/>
</dbReference>
<dbReference type="PANTHER" id="PTHR14136">
    <property type="entry name" value="BTB_POZ DOMAIN-CONTAINING PROTEIN KCTD9"/>
    <property type="match status" value="1"/>
</dbReference>
<evidence type="ECO:0000313" key="1">
    <source>
        <dbReference type="EMBL" id="MDI2032429.1"/>
    </source>
</evidence>
<name>A0ABT6PWN5_9PSEU</name>
<dbReference type="PANTHER" id="PTHR14136:SF17">
    <property type="entry name" value="BTB_POZ DOMAIN-CONTAINING PROTEIN KCTD9"/>
    <property type="match status" value="1"/>
</dbReference>
<dbReference type="SUPFAM" id="SSF141571">
    <property type="entry name" value="Pentapeptide repeat-like"/>
    <property type="match status" value="1"/>
</dbReference>
<comment type="caution">
    <text evidence="1">The sequence shown here is derived from an EMBL/GenBank/DDBJ whole genome shotgun (WGS) entry which is preliminary data.</text>
</comment>
<evidence type="ECO:0000313" key="2">
    <source>
        <dbReference type="Proteomes" id="UP001237595"/>
    </source>
</evidence>
<dbReference type="Gene3D" id="2.160.20.80">
    <property type="entry name" value="E3 ubiquitin-protein ligase SopA"/>
    <property type="match status" value="1"/>
</dbReference>
<dbReference type="Pfam" id="PF00805">
    <property type="entry name" value="Pentapeptide"/>
    <property type="match status" value="1"/>
</dbReference>
<dbReference type="Proteomes" id="UP001237595">
    <property type="component" value="Unassembled WGS sequence"/>
</dbReference>
<gene>
    <name evidence="1" type="ORF">QFW96_27665</name>
</gene>
<sequence length="108" mass="11108">MTALGKPDPRWSSGGPTDLSHACLGGANLIGADLSFTNPNGAHLADAHLKGADLTHSLLNGANLSGADLTDSHLKGAYLTDAHLEGVDPVMLRRALLRQGPCRTAPCS</sequence>
<dbReference type="EMBL" id="JASAOF010000029">
    <property type="protein sequence ID" value="MDI2032429.1"/>
    <property type="molecule type" value="Genomic_DNA"/>
</dbReference>